<organism evidence="2 3">
    <name type="scientific">Kineococcus halophytocola</name>
    <dbReference type="NCBI Taxonomy" id="3234027"/>
    <lineage>
        <taxon>Bacteria</taxon>
        <taxon>Bacillati</taxon>
        <taxon>Actinomycetota</taxon>
        <taxon>Actinomycetes</taxon>
        <taxon>Kineosporiales</taxon>
        <taxon>Kineosporiaceae</taxon>
        <taxon>Kineococcus</taxon>
    </lineage>
</organism>
<dbReference type="NCBIfam" id="TIGR03696">
    <property type="entry name" value="Rhs_assc_core"/>
    <property type="match status" value="1"/>
</dbReference>
<evidence type="ECO:0000256" key="1">
    <source>
        <dbReference type="SAM" id="MobiDB-lite"/>
    </source>
</evidence>
<evidence type="ECO:0000313" key="2">
    <source>
        <dbReference type="EMBL" id="MEZ0166429.1"/>
    </source>
</evidence>
<dbReference type="InterPro" id="IPR050708">
    <property type="entry name" value="T6SS_VgrG/RHS"/>
</dbReference>
<reference evidence="2 3" key="1">
    <citation type="submission" date="2024-07" db="EMBL/GenBank/DDBJ databases">
        <authorList>
            <person name="Thanompreechachai J."/>
            <person name="Duangmal K."/>
        </authorList>
    </citation>
    <scope>NUCLEOTIDE SEQUENCE [LARGE SCALE GENOMIC DNA]</scope>
    <source>
        <strain evidence="2 3">LSe6-4</strain>
    </source>
</reference>
<evidence type="ECO:0000313" key="3">
    <source>
        <dbReference type="Proteomes" id="UP001565927"/>
    </source>
</evidence>
<dbReference type="InterPro" id="IPR022385">
    <property type="entry name" value="Rhs_assc_core"/>
</dbReference>
<dbReference type="RefSeq" id="WP_370442649.1">
    <property type="nucleotide sequence ID" value="NZ_JBGFTU010000022.1"/>
</dbReference>
<feature type="region of interest" description="Disordered" evidence="1">
    <location>
        <begin position="157"/>
        <end position="178"/>
    </location>
</feature>
<dbReference type="PANTHER" id="PTHR32305">
    <property type="match status" value="1"/>
</dbReference>
<dbReference type="Proteomes" id="UP001565927">
    <property type="component" value="Unassembled WGS sequence"/>
</dbReference>
<comment type="caution">
    <text evidence="2">The sequence shown here is derived from an EMBL/GenBank/DDBJ whole genome shotgun (WGS) entry which is preliminary data.</text>
</comment>
<gene>
    <name evidence="2" type="ORF">AB2L27_16830</name>
</gene>
<name>A0ABV4H5S6_9ACTN</name>
<keyword evidence="3" id="KW-1185">Reference proteome</keyword>
<dbReference type="PANTHER" id="PTHR32305:SF15">
    <property type="entry name" value="PROTEIN RHSA-RELATED"/>
    <property type="match status" value="1"/>
</dbReference>
<accession>A0ABV4H5S6</accession>
<proteinExistence type="predicted"/>
<dbReference type="NCBIfam" id="TIGR01643">
    <property type="entry name" value="YD_repeat_2x"/>
    <property type="match status" value="1"/>
</dbReference>
<feature type="compositionally biased region" description="Polar residues" evidence="1">
    <location>
        <begin position="164"/>
        <end position="178"/>
    </location>
</feature>
<dbReference type="InterPro" id="IPR006530">
    <property type="entry name" value="YD"/>
</dbReference>
<dbReference type="Gene3D" id="2.180.10.10">
    <property type="entry name" value="RHS repeat-associated core"/>
    <property type="match status" value="1"/>
</dbReference>
<protein>
    <submittedName>
        <fullName evidence="2">RHS repeat-associated core domain-containing protein</fullName>
    </submittedName>
</protein>
<dbReference type="EMBL" id="JBGFTU010000022">
    <property type="protein sequence ID" value="MEZ0166429.1"/>
    <property type="molecule type" value="Genomic_DNA"/>
</dbReference>
<sequence length="830" mass="85564">MRTSAATGDATETRTAYDALGRVIAASMPRNPGDTSATGTASTTVTRYYGDGTNGMNNCTTATSAAAVVFAGMVCSTGPANVQVGGSAGLPTSTTTYTRTGLPATVTETLTPYGSGTNSTLRATTTGYDGADRPLSVRTTTYGALHVTAGTEIETLTYDDMGNPDSTSDGGSSNVPNARTLRTTYDTLGRVTSSLEATGLKTQTTYDTSGRVATTTITDTNTSPANSGAATITGYSPVTAGKVWKQTNSYDPITGDLTGTTDEAPSGQASAGAMSMTIDLDGRTVVTTAVGSGYTKKTVFDTTGAAVRRTVIAGGQTVLDEANAPTVTSNGGGENVYGQQVESSQQLKAITRNSAGEPSGTTASTTTRHRRYSYDGLGRLVAAADSRLAPVPNAMSCTVRAWKYDADSNQAARVSTPTSSSGPCAATGYTVPSTSTPGGNTLATHSMNALDQITDSGYAYDGLGRTLTVPASNGNLPDKTAAGATGSGLSVAYAPGDMVASQTLATGSGNEVQTFTLDPTGDRLLASTTTLPGQGATTVTNRYNDTDDNPALINEADGTVSRYVTGPDADLTAAVTLRGDGSSGLAWQVINLHGDVVATVPGGATATATAAVMTDEFGAVLDTTPGQNNTAASRYDWLGGKQRSNNARAGLTLMGVRLYNPATARFASVDPVPGGNVNAYTYPLDPVNVADTTGKNAAVLAGGGAIIVVGGIWIIATHCVIVKCAVALPSARSWTIPKPGGSRAPKLYYGYTIKDKKRRVYKYGITGTGPNKRPEAQLGRCRRKMGSICTYSNSGPFPSYWSARKWEYGKIFSYVKKHYHCPPGQYWSCK</sequence>